<organism evidence="5 6">
    <name type="scientific">Coniochaeta hoffmannii</name>
    <dbReference type="NCBI Taxonomy" id="91930"/>
    <lineage>
        <taxon>Eukaryota</taxon>
        <taxon>Fungi</taxon>
        <taxon>Dikarya</taxon>
        <taxon>Ascomycota</taxon>
        <taxon>Pezizomycotina</taxon>
        <taxon>Sordariomycetes</taxon>
        <taxon>Sordariomycetidae</taxon>
        <taxon>Coniochaetales</taxon>
        <taxon>Coniochaetaceae</taxon>
        <taxon>Coniochaeta</taxon>
    </lineage>
</organism>
<keyword evidence="2 5" id="KW-0489">Methyltransferase</keyword>
<evidence type="ECO:0000256" key="2">
    <source>
        <dbReference type="ARBA" id="ARBA00022603"/>
    </source>
</evidence>
<reference evidence="5" key="1">
    <citation type="submission" date="2022-07" db="EMBL/GenBank/DDBJ databases">
        <title>Fungi with potential for degradation of polypropylene.</title>
        <authorList>
            <person name="Gostincar C."/>
        </authorList>
    </citation>
    <scope>NUCLEOTIDE SEQUENCE</scope>
    <source>
        <strain evidence="5">EXF-13287</strain>
    </source>
</reference>
<dbReference type="Gene3D" id="3.40.50.150">
    <property type="entry name" value="Vaccinia Virus protein VP39"/>
    <property type="match status" value="1"/>
</dbReference>
<evidence type="ECO:0000313" key="6">
    <source>
        <dbReference type="Proteomes" id="UP001174691"/>
    </source>
</evidence>
<dbReference type="SUPFAM" id="SSF53335">
    <property type="entry name" value="S-adenosyl-L-methionine-dependent methyltransferases"/>
    <property type="match status" value="1"/>
</dbReference>
<name>A0AA38RZU4_9PEZI</name>
<dbReference type="GO" id="GO:0008757">
    <property type="term" value="F:S-adenosylmethionine-dependent methyltransferase activity"/>
    <property type="evidence" value="ECO:0007669"/>
    <property type="project" value="InterPro"/>
</dbReference>
<keyword evidence="3" id="KW-0808">Transferase</keyword>
<dbReference type="Proteomes" id="UP001174691">
    <property type="component" value="Unassembled WGS sequence"/>
</dbReference>
<dbReference type="GO" id="GO:0032259">
    <property type="term" value="P:methylation"/>
    <property type="evidence" value="ECO:0007669"/>
    <property type="project" value="UniProtKB-KW"/>
</dbReference>
<comment type="similarity">
    <text evidence="1">Belongs to the methyltransferase superfamily.</text>
</comment>
<dbReference type="PANTHER" id="PTHR44942">
    <property type="entry name" value="METHYLTRANSF_11 DOMAIN-CONTAINING PROTEIN"/>
    <property type="match status" value="1"/>
</dbReference>
<evidence type="ECO:0000259" key="4">
    <source>
        <dbReference type="Pfam" id="PF08241"/>
    </source>
</evidence>
<evidence type="ECO:0000256" key="3">
    <source>
        <dbReference type="ARBA" id="ARBA00022679"/>
    </source>
</evidence>
<dbReference type="Pfam" id="PF08241">
    <property type="entry name" value="Methyltransf_11"/>
    <property type="match status" value="1"/>
</dbReference>
<dbReference type="InterPro" id="IPR013216">
    <property type="entry name" value="Methyltransf_11"/>
</dbReference>
<dbReference type="PANTHER" id="PTHR44942:SF4">
    <property type="entry name" value="METHYLTRANSFERASE TYPE 11 DOMAIN-CONTAINING PROTEIN"/>
    <property type="match status" value="1"/>
</dbReference>
<dbReference type="AlphaFoldDB" id="A0AA38RZU4"/>
<evidence type="ECO:0000313" key="5">
    <source>
        <dbReference type="EMBL" id="KAJ9161709.1"/>
    </source>
</evidence>
<dbReference type="EMBL" id="JANBVN010000019">
    <property type="protein sequence ID" value="KAJ9161709.1"/>
    <property type="molecule type" value="Genomic_DNA"/>
</dbReference>
<accession>A0AA38RZU4</accession>
<feature type="domain" description="Methyltransferase type 11" evidence="4">
    <location>
        <begin position="46"/>
        <end position="143"/>
    </location>
</feature>
<proteinExistence type="inferred from homology"/>
<dbReference type="InterPro" id="IPR029063">
    <property type="entry name" value="SAM-dependent_MTases_sf"/>
</dbReference>
<dbReference type="CDD" id="cd02440">
    <property type="entry name" value="AdoMet_MTases"/>
    <property type="match status" value="1"/>
</dbReference>
<dbReference type="InterPro" id="IPR051052">
    <property type="entry name" value="Diverse_substrate_MTase"/>
</dbReference>
<keyword evidence="6" id="KW-1185">Reference proteome</keyword>
<evidence type="ECO:0000256" key="1">
    <source>
        <dbReference type="ARBA" id="ARBA00008361"/>
    </source>
</evidence>
<protein>
    <submittedName>
        <fullName evidence="5">Methyltransferase-like protein</fullName>
    </submittedName>
</protein>
<gene>
    <name evidence="5" type="ORF">NKR19_g1970</name>
</gene>
<comment type="caution">
    <text evidence="5">The sequence shown here is derived from an EMBL/GenBank/DDBJ whole genome shotgun (WGS) entry which is preliminary data.</text>
</comment>
<sequence length="314" mass="34990">MATFARSTFSHSGYAAFRPSYPPSLFRTVLAYHNQINPPSPPGTLLDLGCGHGLIARALAPHFSRIIGLDPSAGMVAQAQRLTPPELASKITFKQGTAEDLRPFAADSSVDCAVAGQAAHWFDYSKAWPELARVVRRGGTLAFWGYKDHVVVGGGPAVAEVFYRYTYGDGEPCPGMEGLARFWELPGRDILRDSYTAIVPPEGEWEDVRRIAWDPDRRTGELGEDPPEEAMWQRKTLKLGELEGYVRTYSSFKNWQEEYPQIKSRAEGGEGDVVDRMFDEVVGAVPEWKNAGEKWRDVEVDVAWGTVILLARRR</sequence>